<dbReference type="Gene3D" id="2.30.42.10">
    <property type="match status" value="1"/>
</dbReference>
<evidence type="ECO:0000313" key="5">
    <source>
        <dbReference type="EMBL" id="GAX90410.1"/>
    </source>
</evidence>
<dbReference type="InterPro" id="IPR001478">
    <property type="entry name" value="PDZ"/>
</dbReference>
<dbReference type="Pfam" id="PF05362">
    <property type="entry name" value="Lon_C"/>
    <property type="match status" value="1"/>
</dbReference>
<evidence type="ECO:0000259" key="3">
    <source>
        <dbReference type="PROSITE" id="PS50106"/>
    </source>
</evidence>
<gene>
    <name evidence="5" type="ORF">EFBL_2037</name>
</gene>
<evidence type="ECO:0000256" key="2">
    <source>
        <dbReference type="SAM" id="Phobius"/>
    </source>
</evidence>
<keyword evidence="2" id="KW-1133">Transmembrane helix</keyword>
<feature type="active site" evidence="1">
    <location>
        <position position="244"/>
    </location>
</feature>
<feature type="domain" description="Lon proteolytic" evidence="4">
    <location>
        <begin position="238"/>
        <end position="346"/>
    </location>
</feature>
<dbReference type="SMART" id="SM00228">
    <property type="entry name" value="PDZ"/>
    <property type="match status" value="1"/>
</dbReference>
<accession>A0A292YPK2</accession>
<dbReference type="NCBIfam" id="NF041438">
    <property type="entry name" value="SepM_fam_S16"/>
    <property type="match status" value="1"/>
</dbReference>
<dbReference type="AlphaFoldDB" id="A0A292YPK2"/>
<evidence type="ECO:0000256" key="1">
    <source>
        <dbReference type="PROSITE-ProRule" id="PRU01122"/>
    </source>
</evidence>
<feature type="transmembrane region" description="Helical" evidence="2">
    <location>
        <begin position="12"/>
        <end position="33"/>
    </location>
</feature>
<dbReference type="PROSITE" id="PS50106">
    <property type="entry name" value="PDZ"/>
    <property type="match status" value="1"/>
</dbReference>
<keyword evidence="1" id="KW-0720">Serine protease</keyword>
<dbReference type="GO" id="GO:0005524">
    <property type="term" value="F:ATP binding"/>
    <property type="evidence" value="ECO:0007669"/>
    <property type="project" value="InterPro"/>
</dbReference>
<reference evidence="6" key="1">
    <citation type="submission" date="2017-07" db="EMBL/GenBank/DDBJ databases">
        <title>Draft genome sequence of Effusibacillus lacus strain skLN1.</title>
        <authorList>
            <person name="Watanabe M."/>
            <person name="Kojima H."/>
            <person name="Fukui M."/>
        </authorList>
    </citation>
    <scope>NUCLEOTIDE SEQUENCE [LARGE SCALE GENOMIC DNA]</scope>
    <source>
        <strain evidence="6">skLN1</strain>
    </source>
</reference>
<feature type="active site" evidence="1">
    <location>
        <position position="289"/>
    </location>
</feature>
<name>A0A292YPK2_9BACL</name>
<protein>
    <recommendedName>
        <fullName evidence="1">endopeptidase La</fullName>
        <ecNumber evidence="1">3.4.21.53</ecNumber>
    </recommendedName>
</protein>
<organism evidence="5 6">
    <name type="scientific">Effusibacillus lacus</name>
    <dbReference type="NCBI Taxonomy" id="1348429"/>
    <lineage>
        <taxon>Bacteria</taxon>
        <taxon>Bacillati</taxon>
        <taxon>Bacillota</taxon>
        <taxon>Bacilli</taxon>
        <taxon>Bacillales</taxon>
        <taxon>Alicyclobacillaceae</taxon>
        <taxon>Effusibacillus</taxon>
    </lineage>
</organism>
<dbReference type="InterPro" id="IPR027065">
    <property type="entry name" value="Lon_Prtase"/>
</dbReference>
<keyword evidence="1" id="KW-0378">Hydrolase</keyword>
<comment type="similarity">
    <text evidence="1">Belongs to the peptidase S16 family.</text>
</comment>
<evidence type="ECO:0000259" key="4">
    <source>
        <dbReference type="PROSITE" id="PS51786"/>
    </source>
</evidence>
<dbReference type="Proteomes" id="UP000217785">
    <property type="component" value="Unassembled WGS sequence"/>
</dbReference>
<evidence type="ECO:0000313" key="6">
    <source>
        <dbReference type="Proteomes" id="UP000217785"/>
    </source>
</evidence>
<feature type="domain" description="PDZ" evidence="3">
    <location>
        <begin position="133"/>
        <end position="190"/>
    </location>
</feature>
<dbReference type="GO" id="GO:0006508">
    <property type="term" value="P:proteolysis"/>
    <property type="evidence" value="ECO:0007669"/>
    <property type="project" value="UniProtKB-KW"/>
</dbReference>
<keyword evidence="2" id="KW-0472">Membrane</keyword>
<dbReference type="PROSITE" id="PS51786">
    <property type="entry name" value="LON_PROTEOLYTIC"/>
    <property type="match status" value="1"/>
</dbReference>
<dbReference type="Gene3D" id="3.30.230.10">
    <property type="match status" value="1"/>
</dbReference>
<keyword evidence="1" id="KW-0645">Protease</keyword>
<comment type="caution">
    <text evidence="5">The sequence shown here is derived from an EMBL/GenBank/DDBJ whole genome shotgun (WGS) entry which is preliminary data.</text>
</comment>
<dbReference type="EC" id="3.4.21.53" evidence="1"/>
<dbReference type="SUPFAM" id="SSF50156">
    <property type="entry name" value="PDZ domain-like"/>
    <property type="match status" value="1"/>
</dbReference>
<proteinExistence type="inferred from homology"/>
<sequence>MVNRLTTRGRAIRILLPLLLILSWFISLPYYVYQPGSAEELQPMVTVAGGQKDEKGSLMLTTVMTVPVKNIYYYGYGLLFPNRELVPREQVDRGMSDEEYKNLLQHMMSGSQESSIIAAMRYLNMPVTVRYLGVVVSSVAPYSKAKGKLQTGDLIEKVDGRDVAKREDLIQYLQTKKIGDKVQVQINRNNQSSTVEVELVQLLDRYGKPLEDKRIGLGIDLITKQKTENLLPVDFKTEQIGGPSAGMMFALEIISQMTPGDLTKGRKIAGTGTIDAEGTVGQIGGIEHKIVAAHKKGAEIFFSPADVDKDDSNTKVARQKAAEIGTSMKIVPVRTLTEAIEYLKNLP</sequence>
<comment type="catalytic activity">
    <reaction evidence="1">
        <text>Hydrolysis of proteins in presence of ATP.</text>
        <dbReference type="EC" id="3.4.21.53"/>
    </reaction>
</comment>
<dbReference type="InterPro" id="IPR020568">
    <property type="entry name" value="Ribosomal_Su5_D2-typ_SF"/>
</dbReference>
<dbReference type="PANTHER" id="PTHR10046">
    <property type="entry name" value="ATP DEPENDENT LON PROTEASE FAMILY MEMBER"/>
    <property type="match status" value="1"/>
</dbReference>
<dbReference type="GO" id="GO:0004176">
    <property type="term" value="F:ATP-dependent peptidase activity"/>
    <property type="evidence" value="ECO:0007669"/>
    <property type="project" value="UniProtKB-UniRule"/>
</dbReference>
<dbReference type="InterPro" id="IPR014721">
    <property type="entry name" value="Ribsml_uS5_D2-typ_fold_subgr"/>
</dbReference>
<dbReference type="EMBL" id="BDUF01000057">
    <property type="protein sequence ID" value="GAX90410.1"/>
    <property type="molecule type" value="Genomic_DNA"/>
</dbReference>
<dbReference type="Pfam" id="PF13180">
    <property type="entry name" value="PDZ_2"/>
    <property type="match status" value="1"/>
</dbReference>
<dbReference type="GO" id="GO:0030163">
    <property type="term" value="P:protein catabolic process"/>
    <property type="evidence" value="ECO:0007669"/>
    <property type="project" value="InterPro"/>
</dbReference>
<keyword evidence="2" id="KW-0812">Transmembrane</keyword>
<keyword evidence="6" id="KW-1185">Reference proteome</keyword>
<dbReference type="InterPro" id="IPR008269">
    <property type="entry name" value="Lon_proteolytic"/>
</dbReference>
<dbReference type="InterPro" id="IPR036034">
    <property type="entry name" value="PDZ_sf"/>
</dbReference>
<dbReference type="GO" id="GO:0004252">
    <property type="term" value="F:serine-type endopeptidase activity"/>
    <property type="evidence" value="ECO:0007669"/>
    <property type="project" value="UniProtKB-UniRule"/>
</dbReference>
<dbReference type="SUPFAM" id="SSF54211">
    <property type="entry name" value="Ribosomal protein S5 domain 2-like"/>
    <property type="match status" value="1"/>
</dbReference>